<feature type="compositionally biased region" description="Acidic residues" evidence="1">
    <location>
        <begin position="15"/>
        <end position="32"/>
    </location>
</feature>
<evidence type="ECO:0000313" key="3">
    <source>
        <dbReference type="Proteomes" id="UP000054047"/>
    </source>
</evidence>
<name>A0A0C2GZH5_9BILA</name>
<gene>
    <name evidence="2" type="ORF">ANCDUO_05062</name>
</gene>
<keyword evidence="3" id="KW-1185">Reference proteome</keyword>
<feature type="region of interest" description="Disordered" evidence="1">
    <location>
        <begin position="1"/>
        <end position="116"/>
    </location>
</feature>
<protein>
    <submittedName>
        <fullName evidence="2">Uncharacterized protein</fullName>
    </submittedName>
</protein>
<sequence>MGEGEAKGDAKDVTDEMEESGQIEGLQDEEVEPPTGEAGQNDKPIDVDDDFAEDLQDIDRNEAGQDDENSGEESEEEPEPEDKMGEVDEADDQQLDPKLWDEEEKENSSKDMDQDNAGLLFLPSFCSGFEEGIFLAADNKTQEMAAKEDDTVAPDEKSTPEGNSNEQKEGHEDDVENVDEREREDVEDMDVEQEHDPLVLLFSII</sequence>
<evidence type="ECO:0000313" key="2">
    <source>
        <dbReference type="EMBL" id="KIH64629.1"/>
    </source>
</evidence>
<feature type="compositionally biased region" description="Basic and acidic residues" evidence="1">
    <location>
        <begin position="145"/>
        <end position="159"/>
    </location>
</feature>
<organism evidence="2 3">
    <name type="scientific">Ancylostoma duodenale</name>
    <dbReference type="NCBI Taxonomy" id="51022"/>
    <lineage>
        <taxon>Eukaryota</taxon>
        <taxon>Metazoa</taxon>
        <taxon>Ecdysozoa</taxon>
        <taxon>Nematoda</taxon>
        <taxon>Chromadorea</taxon>
        <taxon>Rhabditida</taxon>
        <taxon>Rhabditina</taxon>
        <taxon>Rhabditomorpha</taxon>
        <taxon>Strongyloidea</taxon>
        <taxon>Ancylostomatidae</taxon>
        <taxon>Ancylostomatinae</taxon>
        <taxon>Ancylostoma</taxon>
    </lineage>
</organism>
<feature type="compositionally biased region" description="Acidic residues" evidence="1">
    <location>
        <begin position="64"/>
        <end position="80"/>
    </location>
</feature>
<feature type="compositionally biased region" description="Basic and acidic residues" evidence="1">
    <location>
        <begin position="1"/>
        <end position="14"/>
    </location>
</feature>
<proteinExistence type="predicted"/>
<feature type="region of interest" description="Disordered" evidence="1">
    <location>
        <begin position="140"/>
        <end position="194"/>
    </location>
</feature>
<feature type="compositionally biased region" description="Acidic residues" evidence="1">
    <location>
        <begin position="47"/>
        <end position="56"/>
    </location>
</feature>
<evidence type="ECO:0000256" key="1">
    <source>
        <dbReference type="SAM" id="MobiDB-lite"/>
    </source>
</evidence>
<reference evidence="2 3" key="1">
    <citation type="submission" date="2013-12" db="EMBL/GenBank/DDBJ databases">
        <title>Draft genome of the parsitic nematode Ancylostoma duodenale.</title>
        <authorList>
            <person name="Mitreva M."/>
        </authorList>
    </citation>
    <scope>NUCLEOTIDE SEQUENCE [LARGE SCALE GENOMIC DNA]</scope>
    <source>
        <strain evidence="2 3">Zhejiang</strain>
    </source>
</reference>
<dbReference type="OrthoDB" id="5875501at2759"/>
<accession>A0A0C2GZH5</accession>
<dbReference type="AlphaFoldDB" id="A0A0C2GZH5"/>
<dbReference type="EMBL" id="KN727966">
    <property type="protein sequence ID" value="KIH64629.1"/>
    <property type="molecule type" value="Genomic_DNA"/>
</dbReference>
<dbReference type="Proteomes" id="UP000054047">
    <property type="component" value="Unassembled WGS sequence"/>
</dbReference>